<protein>
    <submittedName>
        <fullName evidence="4">Starvation-inducible DNA-binding protein</fullName>
    </submittedName>
</protein>
<dbReference type="PRINTS" id="PR01346">
    <property type="entry name" value="HELNAPAPROT"/>
</dbReference>
<dbReference type="PANTHER" id="PTHR42932">
    <property type="entry name" value="GENERAL STRESS PROTEIN 20U"/>
    <property type="match status" value="1"/>
</dbReference>
<dbReference type="Proteomes" id="UP000284892">
    <property type="component" value="Unassembled WGS sequence"/>
</dbReference>
<evidence type="ECO:0000256" key="2">
    <source>
        <dbReference type="RuleBase" id="RU003875"/>
    </source>
</evidence>
<gene>
    <name evidence="4" type="ORF">BXY80_1848</name>
</gene>
<evidence type="ECO:0000313" key="5">
    <source>
        <dbReference type="Proteomes" id="UP000284892"/>
    </source>
</evidence>
<dbReference type="GO" id="GO:0003677">
    <property type="term" value="F:DNA binding"/>
    <property type="evidence" value="ECO:0007669"/>
    <property type="project" value="UniProtKB-KW"/>
</dbReference>
<dbReference type="CDD" id="cd01043">
    <property type="entry name" value="DPS"/>
    <property type="match status" value="1"/>
</dbReference>
<dbReference type="InterPro" id="IPR008331">
    <property type="entry name" value="Ferritin_DPS_dom"/>
</dbReference>
<accession>A0A420DKW6</accession>
<dbReference type="EMBL" id="RAQJ01000003">
    <property type="protein sequence ID" value="RKE94835.1"/>
    <property type="molecule type" value="Genomic_DNA"/>
</dbReference>
<keyword evidence="5" id="KW-1185">Reference proteome</keyword>
<sequence length="156" mass="17692">MKTHIGLTSENANAVAEILSKLLADEYILITKTKKAHWNIEGADFKPMHLFFEEQFGQIDGFIDTVAERIRSIGHYTPGTLAEFLDLTHLTEKFEGKNNSNDYIKALLSDHESIVYSIRENINNINNSYNDEGTSGMLGSLLEEHEKMAWMLRASL</sequence>
<dbReference type="Gene3D" id="1.20.1260.10">
    <property type="match status" value="1"/>
</dbReference>
<dbReference type="InterPro" id="IPR012347">
    <property type="entry name" value="Ferritin-like"/>
</dbReference>
<feature type="domain" description="Ferritin/DPS" evidence="3">
    <location>
        <begin position="17"/>
        <end position="154"/>
    </location>
</feature>
<comment type="caution">
    <text evidence="4">The sequence shown here is derived from an EMBL/GenBank/DDBJ whole genome shotgun (WGS) entry which is preliminary data.</text>
</comment>
<proteinExistence type="inferred from homology"/>
<keyword evidence="4" id="KW-0238">DNA-binding</keyword>
<dbReference type="InterPro" id="IPR002177">
    <property type="entry name" value="DPS_DNA-bd"/>
</dbReference>
<evidence type="ECO:0000313" key="4">
    <source>
        <dbReference type="EMBL" id="RKE94835.1"/>
    </source>
</evidence>
<dbReference type="Pfam" id="PF00210">
    <property type="entry name" value="Ferritin"/>
    <property type="match status" value="1"/>
</dbReference>
<dbReference type="GO" id="GO:0008199">
    <property type="term" value="F:ferric iron binding"/>
    <property type="evidence" value="ECO:0007669"/>
    <property type="project" value="InterPro"/>
</dbReference>
<dbReference type="InterPro" id="IPR009078">
    <property type="entry name" value="Ferritin-like_SF"/>
</dbReference>
<dbReference type="RefSeq" id="WP_120201195.1">
    <property type="nucleotide sequence ID" value="NZ_RAQJ01000003.1"/>
</dbReference>
<dbReference type="SUPFAM" id="SSF47240">
    <property type="entry name" value="Ferritin-like"/>
    <property type="match status" value="1"/>
</dbReference>
<organism evidence="4 5">
    <name type="scientific">Ichthyenterobacterium magnum</name>
    <dbReference type="NCBI Taxonomy" id="1230530"/>
    <lineage>
        <taxon>Bacteria</taxon>
        <taxon>Pseudomonadati</taxon>
        <taxon>Bacteroidota</taxon>
        <taxon>Flavobacteriia</taxon>
        <taxon>Flavobacteriales</taxon>
        <taxon>Flavobacteriaceae</taxon>
        <taxon>Ichthyenterobacterium</taxon>
    </lineage>
</organism>
<dbReference type="PIRSF" id="PIRSF005900">
    <property type="entry name" value="Dps"/>
    <property type="match status" value="1"/>
</dbReference>
<comment type="similarity">
    <text evidence="1 2">Belongs to the Dps family.</text>
</comment>
<dbReference type="AlphaFoldDB" id="A0A420DKW6"/>
<evidence type="ECO:0000256" key="1">
    <source>
        <dbReference type="ARBA" id="ARBA00009497"/>
    </source>
</evidence>
<dbReference type="OrthoDB" id="9797023at2"/>
<evidence type="ECO:0000259" key="3">
    <source>
        <dbReference type="Pfam" id="PF00210"/>
    </source>
</evidence>
<name>A0A420DKW6_9FLAO</name>
<dbReference type="PANTHER" id="PTHR42932:SF3">
    <property type="entry name" value="DNA PROTECTION DURING STARVATION PROTEIN"/>
    <property type="match status" value="1"/>
</dbReference>
<reference evidence="4 5" key="1">
    <citation type="submission" date="2018-09" db="EMBL/GenBank/DDBJ databases">
        <title>Genomic Encyclopedia of Archaeal and Bacterial Type Strains, Phase II (KMG-II): from individual species to whole genera.</title>
        <authorList>
            <person name="Goeker M."/>
        </authorList>
    </citation>
    <scope>NUCLEOTIDE SEQUENCE [LARGE SCALE GENOMIC DNA]</scope>
    <source>
        <strain evidence="4 5">DSM 26283</strain>
    </source>
</reference>